<dbReference type="Proteomes" id="UP000521227">
    <property type="component" value="Unassembled WGS sequence"/>
</dbReference>
<sequence length="399" mass="44958">MGGLALSRQAEAEGRAGSQAEPEVATFTIRANRELISFRQFSQATLRNGENRQTQTLHKSQKMTIPLTRCQFIIPFAAICDEIGAPTEALLTKFRLPASLEEKPEHYIPILLAIRFAEAAQRSQGITDIGFQAARRLQFCHLSEKMRAVIRFSPTLFTALQQLCKWASLEDTTVSVWLERHDNHVRICSKLADTAKVPHLEHSQWLQNVYTMNIVRQFSGPHWVPATMAFEARYEPSLETRSFWQNTRFISNQGASWIDIPISMLDLPNLASETSATSHDDEAGPDGREIVSAVKLMLPSYLDDKIPTVAEVAEMAGISIRSFQRKLSNAGVSYSDLLDRVRFENASKLLRGTDDKIIDVAFSSGYTDPAHFTRAFRRFTGVTPREFRGKWKSQSVPSH</sequence>
<comment type="caution">
    <text evidence="6">The sequence shown here is derived from an EMBL/GenBank/DDBJ whole genome shotgun (WGS) entry which is preliminary data.</text>
</comment>
<dbReference type="InterPro" id="IPR032687">
    <property type="entry name" value="AraC-type_N"/>
</dbReference>
<dbReference type="GO" id="GO:0003700">
    <property type="term" value="F:DNA-binding transcription factor activity"/>
    <property type="evidence" value="ECO:0007669"/>
    <property type="project" value="InterPro"/>
</dbReference>
<gene>
    <name evidence="6" type="ORF">HNQ36_003033</name>
</gene>
<proteinExistence type="predicted"/>
<organism evidence="6 7">
    <name type="scientific">Afipia massiliensis</name>
    <dbReference type="NCBI Taxonomy" id="211460"/>
    <lineage>
        <taxon>Bacteria</taxon>
        <taxon>Pseudomonadati</taxon>
        <taxon>Pseudomonadota</taxon>
        <taxon>Alphaproteobacteria</taxon>
        <taxon>Hyphomicrobiales</taxon>
        <taxon>Nitrobacteraceae</taxon>
        <taxon>Afipia</taxon>
    </lineage>
</organism>
<evidence type="ECO:0000259" key="5">
    <source>
        <dbReference type="PROSITE" id="PS01124"/>
    </source>
</evidence>
<keyword evidence="3" id="KW-0804">Transcription</keyword>
<protein>
    <submittedName>
        <fullName evidence="6">AraC-like DNA-binding protein</fullName>
    </submittedName>
</protein>
<dbReference type="GO" id="GO:0005829">
    <property type="term" value="C:cytosol"/>
    <property type="evidence" value="ECO:0007669"/>
    <property type="project" value="TreeGrafter"/>
</dbReference>
<reference evidence="6 7" key="1">
    <citation type="submission" date="2020-08" db="EMBL/GenBank/DDBJ databases">
        <title>Genomic Encyclopedia of Type Strains, Phase IV (KMG-IV): sequencing the most valuable type-strain genomes for metagenomic binning, comparative biology and taxonomic classification.</title>
        <authorList>
            <person name="Goeker M."/>
        </authorList>
    </citation>
    <scope>NUCLEOTIDE SEQUENCE [LARGE SCALE GENOMIC DNA]</scope>
    <source>
        <strain evidence="6 7">DSM 17498</strain>
    </source>
</reference>
<feature type="region of interest" description="Disordered" evidence="4">
    <location>
        <begin position="1"/>
        <end position="22"/>
    </location>
</feature>
<dbReference type="PANTHER" id="PTHR47894">
    <property type="entry name" value="HTH-TYPE TRANSCRIPTIONAL REGULATOR GADX"/>
    <property type="match status" value="1"/>
</dbReference>
<dbReference type="InterPro" id="IPR020449">
    <property type="entry name" value="Tscrpt_reg_AraC-type_HTH"/>
</dbReference>
<dbReference type="Pfam" id="PF12625">
    <property type="entry name" value="Arabinose_bd"/>
    <property type="match status" value="1"/>
</dbReference>
<dbReference type="AlphaFoldDB" id="A0A840N2A2"/>
<dbReference type="PROSITE" id="PS01124">
    <property type="entry name" value="HTH_ARAC_FAMILY_2"/>
    <property type="match status" value="1"/>
</dbReference>
<evidence type="ECO:0000256" key="3">
    <source>
        <dbReference type="ARBA" id="ARBA00023163"/>
    </source>
</evidence>
<dbReference type="Gene3D" id="1.10.10.60">
    <property type="entry name" value="Homeodomain-like"/>
    <property type="match status" value="1"/>
</dbReference>
<name>A0A840N2A2_9BRAD</name>
<keyword evidence="1" id="KW-0805">Transcription regulation</keyword>
<dbReference type="InterPro" id="IPR009057">
    <property type="entry name" value="Homeodomain-like_sf"/>
</dbReference>
<dbReference type="SUPFAM" id="SSF46689">
    <property type="entry name" value="Homeodomain-like"/>
    <property type="match status" value="1"/>
</dbReference>
<evidence type="ECO:0000313" key="7">
    <source>
        <dbReference type="Proteomes" id="UP000521227"/>
    </source>
</evidence>
<evidence type="ECO:0000313" key="6">
    <source>
        <dbReference type="EMBL" id="MBB5053042.1"/>
    </source>
</evidence>
<dbReference type="Pfam" id="PF12833">
    <property type="entry name" value="HTH_18"/>
    <property type="match status" value="1"/>
</dbReference>
<evidence type="ECO:0000256" key="2">
    <source>
        <dbReference type="ARBA" id="ARBA00023125"/>
    </source>
</evidence>
<accession>A0A840N2A2</accession>
<dbReference type="SMART" id="SM00342">
    <property type="entry name" value="HTH_ARAC"/>
    <property type="match status" value="1"/>
</dbReference>
<dbReference type="PANTHER" id="PTHR47894:SF4">
    <property type="entry name" value="HTH-TYPE TRANSCRIPTIONAL REGULATOR GADX"/>
    <property type="match status" value="1"/>
</dbReference>
<dbReference type="InterPro" id="IPR018060">
    <property type="entry name" value="HTH_AraC"/>
</dbReference>
<keyword evidence="2 6" id="KW-0238">DNA-binding</keyword>
<feature type="domain" description="HTH araC/xylS-type" evidence="5">
    <location>
        <begin position="292"/>
        <end position="390"/>
    </location>
</feature>
<evidence type="ECO:0000256" key="1">
    <source>
        <dbReference type="ARBA" id="ARBA00023015"/>
    </source>
</evidence>
<dbReference type="EMBL" id="JACHIJ010000004">
    <property type="protein sequence ID" value="MBB5053042.1"/>
    <property type="molecule type" value="Genomic_DNA"/>
</dbReference>
<dbReference type="PRINTS" id="PR00032">
    <property type="entry name" value="HTHARAC"/>
</dbReference>
<evidence type="ECO:0000256" key="4">
    <source>
        <dbReference type="SAM" id="MobiDB-lite"/>
    </source>
</evidence>
<dbReference type="GO" id="GO:0000976">
    <property type="term" value="F:transcription cis-regulatory region binding"/>
    <property type="evidence" value="ECO:0007669"/>
    <property type="project" value="TreeGrafter"/>
</dbReference>
<dbReference type="RefSeq" id="WP_347339971.1">
    <property type="nucleotide sequence ID" value="NZ_JACHIJ010000004.1"/>
</dbReference>